<evidence type="ECO:0000256" key="1">
    <source>
        <dbReference type="SAM" id="MobiDB-lite"/>
    </source>
</evidence>
<protein>
    <submittedName>
        <fullName evidence="2">Uncharacterized protein</fullName>
    </submittedName>
</protein>
<name>A0ABP0ZFU4_9ASCO</name>
<proteinExistence type="predicted"/>
<feature type="region of interest" description="Disordered" evidence="1">
    <location>
        <begin position="33"/>
        <end position="85"/>
    </location>
</feature>
<feature type="compositionally biased region" description="Basic residues" evidence="1">
    <location>
        <begin position="380"/>
        <end position="393"/>
    </location>
</feature>
<feature type="compositionally biased region" description="Basic residues" evidence="1">
    <location>
        <begin position="153"/>
        <end position="171"/>
    </location>
</feature>
<evidence type="ECO:0000313" key="2">
    <source>
        <dbReference type="EMBL" id="CAK9436104.1"/>
    </source>
</evidence>
<dbReference type="EMBL" id="OZ022405">
    <property type="protein sequence ID" value="CAK9436104.1"/>
    <property type="molecule type" value="Genomic_DNA"/>
</dbReference>
<evidence type="ECO:0000313" key="3">
    <source>
        <dbReference type="Proteomes" id="UP001497383"/>
    </source>
</evidence>
<feature type="compositionally biased region" description="Polar residues" evidence="1">
    <location>
        <begin position="321"/>
        <end position="334"/>
    </location>
</feature>
<organism evidence="2 3">
    <name type="scientific">Lodderomyces beijingensis</name>
    <dbReference type="NCBI Taxonomy" id="1775926"/>
    <lineage>
        <taxon>Eukaryota</taxon>
        <taxon>Fungi</taxon>
        <taxon>Dikarya</taxon>
        <taxon>Ascomycota</taxon>
        <taxon>Saccharomycotina</taxon>
        <taxon>Pichiomycetes</taxon>
        <taxon>Debaryomycetaceae</taxon>
        <taxon>Candida/Lodderomyces clade</taxon>
        <taxon>Lodderomyces</taxon>
    </lineage>
</organism>
<dbReference type="Proteomes" id="UP001497383">
    <property type="component" value="Chromosome 1"/>
</dbReference>
<feature type="compositionally biased region" description="Low complexity" evidence="1">
    <location>
        <begin position="261"/>
        <end position="282"/>
    </location>
</feature>
<feature type="compositionally biased region" description="Polar residues" evidence="1">
    <location>
        <begin position="355"/>
        <end position="374"/>
    </location>
</feature>
<sequence length="640" mass="69846">MSEYGGLGIVLEEQEDLKKHSTADCIVKGSVQSSFTHGNLRPPPSATQAPHAITHSHPAQSSSPQPRLSISSRHSSNASLSNVSYKSSTVPAAAAAGNEAETESDHALKEVLLPPLPGAVEDLRSPSDHMYSLSMSESVSTNSENNNNGGNARHNHHQHNNHHHNHHHHHHHDDDSSNHSSYSQEFTPIYKNSDHSISNYALDSPTFFIDQQQQQQQQQSQQSQVKLAALNYFPTLTNTSTGKNTDSTTSLILGSGVTASLSQQSPSITPSSTQNQPSSEKSSPLKKLKNLKNGIKKLSLGSSSGNSNTSHPSSSNPTPTNAKFPNLNLSSVASNPRPILSPIQTGDRNMKPLASKNSAINSTSPTTGQNSANFSNQSKKNQHQHQHQPHHQPQHSSSSSTSTNSSLTSVLRAKRVRASSQGNAYNSFTPITPPPLVSLPLASPIITIGESLQSTRSALVNNIEQSYFDCLNLSNNPTTATSPTTTTTTTTTSFSSKQAAANTGNSISNIKNQQQPLINSIEEFTNLDDLLNFSDFLHLQKQQMTQVYDKTRESLESSGWCSQYELDNLKLQQDSSDAQIDTMILKIEEKLNRDFEYSVLNNDHMFKNPHCQEDSRQLDDTVISPSLKVLESRCFSFTDF</sequence>
<feature type="compositionally biased region" description="Low complexity" evidence="1">
    <location>
        <begin position="133"/>
        <end position="152"/>
    </location>
</feature>
<accession>A0ABP0ZFU4</accession>
<dbReference type="GeneID" id="92205858"/>
<feature type="compositionally biased region" description="Low complexity" evidence="1">
    <location>
        <begin position="55"/>
        <end position="85"/>
    </location>
</feature>
<dbReference type="RefSeq" id="XP_066827600.1">
    <property type="nucleotide sequence ID" value="XM_066976607.1"/>
</dbReference>
<reference evidence="2 3" key="1">
    <citation type="submission" date="2024-03" db="EMBL/GenBank/DDBJ databases">
        <authorList>
            <person name="Brejova B."/>
        </authorList>
    </citation>
    <scope>NUCLEOTIDE SEQUENCE [LARGE SCALE GENOMIC DNA]</scope>
    <source>
        <strain evidence="2 3">CBS 14171</strain>
    </source>
</reference>
<feature type="compositionally biased region" description="Low complexity" evidence="1">
    <location>
        <begin position="394"/>
        <end position="406"/>
    </location>
</feature>
<feature type="region of interest" description="Disordered" evidence="1">
    <location>
        <begin position="261"/>
        <end position="411"/>
    </location>
</feature>
<feature type="region of interest" description="Disordered" evidence="1">
    <location>
        <begin position="133"/>
        <end position="184"/>
    </location>
</feature>
<gene>
    <name evidence="2" type="ORF">LODBEIA_P06620</name>
</gene>
<feature type="compositionally biased region" description="Low complexity" evidence="1">
    <location>
        <begin position="291"/>
        <end position="320"/>
    </location>
</feature>
<keyword evidence="3" id="KW-1185">Reference proteome</keyword>